<proteinExistence type="predicted"/>
<reference evidence="2" key="2">
    <citation type="submission" date="2021-09" db="EMBL/GenBank/DDBJ databases">
        <authorList>
            <person name="Jia N."/>
            <person name="Wang J."/>
            <person name="Shi W."/>
            <person name="Du L."/>
            <person name="Sun Y."/>
            <person name="Zhan W."/>
            <person name="Jiang J."/>
            <person name="Wang Q."/>
            <person name="Zhang B."/>
            <person name="Ji P."/>
            <person name="Sakyi L.B."/>
            <person name="Cui X."/>
            <person name="Yuan T."/>
            <person name="Jiang B."/>
            <person name="Yang W."/>
            <person name="Lam T.T.-Y."/>
            <person name="Chang Q."/>
            <person name="Ding S."/>
            <person name="Wang X."/>
            <person name="Zhu J."/>
            <person name="Ruan X."/>
            <person name="Zhao L."/>
            <person name="Wei J."/>
            <person name="Que T."/>
            <person name="Du C."/>
            <person name="Cheng J."/>
            <person name="Dai P."/>
            <person name="Han X."/>
            <person name="Huang E."/>
            <person name="Gao Y."/>
            <person name="Liu J."/>
            <person name="Shao H."/>
            <person name="Ye R."/>
            <person name="Li L."/>
            <person name="Wei W."/>
            <person name="Wang X."/>
            <person name="Wang C."/>
            <person name="Huo Q."/>
            <person name="Li W."/>
            <person name="Guo W."/>
            <person name="Chen H."/>
            <person name="Chen S."/>
            <person name="Zhou L."/>
            <person name="Zhou L."/>
            <person name="Ni X."/>
            <person name="Tian J."/>
            <person name="Zhou Y."/>
            <person name="Sheng Y."/>
            <person name="Liu T."/>
            <person name="Pan Y."/>
            <person name="Xia L."/>
            <person name="Li J."/>
            <person name="Zhao F."/>
            <person name="Cao W."/>
        </authorList>
    </citation>
    <scope>NUCLEOTIDE SEQUENCE</scope>
    <source>
        <strain evidence="2">Rsan-2018</strain>
        <tissue evidence="2">Larvae</tissue>
    </source>
</reference>
<dbReference type="AlphaFoldDB" id="A0A9D4PU71"/>
<gene>
    <name evidence="2" type="ORF">HPB52_000093</name>
</gene>
<protein>
    <submittedName>
        <fullName evidence="2">Uncharacterized protein</fullName>
    </submittedName>
</protein>
<accession>A0A9D4PU71</accession>
<evidence type="ECO:0000313" key="3">
    <source>
        <dbReference type="Proteomes" id="UP000821837"/>
    </source>
</evidence>
<comment type="caution">
    <text evidence="2">The sequence shown here is derived from an EMBL/GenBank/DDBJ whole genome shotgun (WGS) entry which is preliminary data.</text>
</comment>
<keyword evidence="3" id="KW-1185">Reference proteome</keyword>
<evidence type="ECO:0000256" key="1">
    <source>
        <dbReference type="SAM" id="MobiDB-lite"/>
    </source>
</evidence>
<dbReference type="EMBL" id="JABSTV010001250">
    <property type="protein sequence ID" value="KAH7955289.1"/>
    <property type="molecule type" value="Genomic_DNA"/>
</dbReference>
<feature type="compositionally biased region" description="Polar residues" evidence="1">
    <location>
        <begin position="49"/>
        <end position="64"/>
    </location>
</feature>
<feature type="region of interest" description="Disordered" evidence="1">
    <location>
        <begin position="49"/>
        <end position="80"/>
    </location>
</feature>
<sequence>MPPPEENSFYGRTSPVTSVDEDIGAVEPLVTINEIYSVDLGGFDIQVDMNSVQPSRNGSPPKSTTLHEESPEALEGPPPHLADYEYIGAAQPALLSTTIDDIFRSM</sequence>
<dbReference type="Proteomes" id="UP000821837">
    <property type="component" value="Unassembled WGS sequence"/>
</dbReference>
<organism evidence="2 3">
    <name type="scientific">Rhipicephalus sanguineus</name>
    <name type="common">Brown dog tick</name>
    <name type="synonym">Ixodes sanguineus</name>
    <dbReference type="NCBI Taxonomy" id="34632"/>
    <lineage>
        <taxon>Eukaryota</taxon>
        <taxon>Metazoa</taxon>
        <taxon>Ecdysozoa</taxon>
        <taxon>Arthropoda</taxon>
        <taxon>Chelicerata</taxon>
        <taxon>Arachnida</taxon>
        <taxon>Acari</taxon>
        <taxon>Parasitiformes</taxon>
        <taxon>Ixodida</taxon>
        <taxon>Ixodoidea</taxon>
        <taxon>Ixodidae</taxon>
        <taxon>Rhipicephalinae</taxon>
        <taxon>Rhipicephalus</taxon>
        <taxon>Rhipicephalus</taxon>
    </lineage>
</organism>
<reference evidence="2" key="1">
    <citation type="journal article" date="2020" name="Cell">
        <title>Large-Scale Comparative Analyses of Tick Genomes Elucidate Their Genetic Diversity and Vector Capacities.</title>
        <authorList>
            <consortium name="Tick Genome and Microbiome Consortium (TIGMIC)"/>
            <person name="Jia N."/>
            <person name="Wang J."/>
            <person name="Shi W."/>
            <person name="Du L."/>
            <person name="Sun Y."/>
            <person name="Zhan W."/>
            <person name="Jiang J.F."/>
            <person name="Wang Q."/>
            <person name="Zhang B."/>
            <person name="Ji P."/>
            <person name="Bell-Sakyi L."/>
            <person name="Cui X.M."/>
            <person name="Yuan T.T."/>
            <person name="Jiang B.G."/>
            <person name="Yang W.F."/>
            <person name="Lam T.T."/>
            <person name="Chang Q.C."/>
            <person name="Ding S.J."/>
            <person name="Wang X.J."/>
            <person name="Zhu J.G."/>
            <person name="Ruan X.D."/>
            <person name="Zhao L."/>
            <person name="Wei J.T."/>
            <person name="Ye R.Z."/>
            <person name="Que T.C."/>
            <person name="Du C.H."/>
            <person name="Zhou Y.H."/>
            <person name="Cheng J.X."/>
            <person name="Dai P.F."/>
            <person name="Guo W.B."/>
            <person name="Han X.H."/>
            <person name="Huang E.J."/>
            <person name="Li L.F."/>
            <person name="Wei W."/>
            <person name="Gao Y.C."/>
            <person name="Liu J.Z."/>
            <person name="Shao H.Z."/>
            <person name="Wang X."/>
            <person name="Wang C.C."/>
            <person name="Yang T.C."/>
            <person name="Huo Q.B."/>
            <person name="Li W."/>
            <person name="Chen H.Y."/>
            <person name="Chen S.E."/>
            <person name="Zhou L.G."/>
            <person name="Ni X.B."/>
            <person name="Tian J.H."/>
            <person name="Sheng Y."/>
            <person name="Liu T."/>
            <person name="Pan Y.S."/>
            <person name="Xia L.Y."/>
            <person name="Li J."/>
            <person name="Zhao F."/>
            <person name="Cao W.C."/>
        </authorList>
    </citation>
    <scope>NUCLEOTIDE SEQUENCE</scope>
    <source>
        <strain evidence="2">Rsan-2018</strain>
    </source>
</reference>
<name>A0A9D4PU71_RHISA</name>
<evidence type="ECO:0000313" key="2">
    <source>
        <dbReference type="EMBL" id="KAH7955289.1"/>
    </source>
</evidence>